<dbReference type="GO" id="GO:0005998">
    <property type="term" value="P:xylulose catabolic process"/>
    <property type="evidence" value="ECO:0007669"/>
    <property type="project" value="UniProtKB-UniRule"/>
</dbReference>
<keyword evidence="4 8" id="KW-0547">Nucleotide-binding</keyword>
<sequence length="504" mass="55059">MKYLLGIDIGTSGTKTVLFDRGGNPISSSTAEYPLYQPEIGWAEQDPQDWWKAVCITINQVIKDSNINPKSISGIGLSGQMHGLVMLDGDGNVLRKSIIWCDQRTAKECVEITEKVGEKRLIDITANPALTGFTASKILWVRNNEPEIYEKCRKILLPKDYIRYMLTGEFATEVSDASGMQLLDIKNRCWSKEVLNALDIPIEYLGDVHESIVVSGKVHKKAAEVTGLKENTPVVGGAGDQAAGAIGNGIIKSGQISSTIGTSGVVFAHLDEPIIDEKGRVHTFCHAVPGAWHMMGVTQGAGLSLKWFRDNFCTNEIEVAKGMGIDPYLLMTKEAEKVPAGSRGVIYLPYLMGERTPHLNPKAKGVFFGLSAAHTKNEMLRAVIEGVSYSLLDCMEIIKDTGMNPTNVMVSGGGGKSELWRQILADMFNCKVSTNKSSEGPALGVALLAGVGTGVYKDIDEACSIAISENSVQFPKEENSLVYKRYYEIYKKIYDDLKGTFELL</sequence>
<evidence type="ECO:0000259" key="11">
    <source>
        <dbReference type="Pfam" id="PF00370"/>
    </source>
</evidence>
<accession>A0A927W6D3</accession>
<evidence type="ECO:0000256" key="5">
    <source>
        <dbReference type="ARBA" id="ARBA00022777"/>
    </source>
</evidence>
<dbReference type="SUPFAM" id="SSF53067">
    <property type="entry name" value="Actin-like ATPase domain"/>
    <property type="match status" value="2"/>
</dbReference>
<dbReference type="PIRSF" id="PIRSF000538">
    <property type="entry name" value="GlpK"/>
    <property type="match status" value="1"/>
</dbReference>
<dbReference type="Pfam" id="PF00370">
    <property type="entry name" value="FGGY_N"/>
    <property type="match status" value="1"/>
</dbReference>
<dbReference type="InterPro" id="IPR043129">
    <property type="entry name" value="ATPase_NBD"/>
</dbReference>
<dbReference type="PANTHER" id="PTHR43095">
    <property type="entry name" value="SUGAR KINASE"/>
    <property type="match status" value="1"/>
</dbReference>
<keyword evidence="6 8" id="KW-0067">ATP-binding</keyword>
<organism evidence="13 14">
    <name type="scientific">Clostridium sulfidigenes</name>
    <dbReference type="NCBI Taxonomy" id="318464"/>
    <lineage>
        <taxon>Bacteria</taxon>
        <taxon>Bacillati</taxon>
        <taxon>Bacillota</taxon>
        <taxon>Clostridia</taxon>
        <taxon>Eubacteriales</taxon>
        <taxon>Clostridiaceae</taxon>
        <taxon>Clostridium</taxon>
    </lineage>
</organism>
<evidence type="ECO:0000313" key="14">
    <source>
        <dbReference type="Proteomes" id="UP000768462"/>
    </source>
</evidence>
<comment type="caution">
    <text evidence="13">The sequence shown here is derived from an EMBL/GenBank/DDBJ whole genome shotgun (WGS) entry which is preliminary data.</text>
</comment>
<dbReference type="AlphaFoldDB" id="A0A927W6D3"/>
<dbReference type="PANTHER" id="PTHR43095:SF5">
    <property type="entry name" value="XYLULOSE KINASE"/>
    <property type="match status" value="1"/>
</dbReference>
<dbReference type="InterPro" id="IPR018483">
    <property type="entry name" value="Carb_kinase_FGGY_CS"/>
</dbReference>
<evidence type="ECO:0000256" key="2">
    <source>
        <dbReference type="ARBA" id="ARBA00022629"/>
    </source>
</evidence>
<keyword evidence="7 8" id="KW-0119">Carbohydrate metabolism</keyword>
<feature type="binding site" evidence="8">
    <location>
        <begin position="81"/>
        <end position="82"/>
    </location>
    <ligand>
        <name>substrate</name>
    </ligand>
</feature>
<evidence type="ECO:0000256" key="4">
    <source>
        <dbReference type="ARBA" id="ARBA00022741"/>
    </source>
</evidence>
<evidence type="ECO:0000256" key="1">
    <source>
        <dbReference type="ARBA" id="ARBA00009156"/>
    </source>
</evidence>
<dbReference type="InterPro" id="IPR018484">
    <property type="entry name" value="FGGY_N"/>
</dbReference>
<evidence type="ECO:0000256" key="10">
    <source>
        <dbReference type="RuleBase" id="RU364073"/>
    </source>
</evidence>
<comment type="function">
    <text evidence="8">Catalyzes the phosphorylation of D-xylulose to D-xylulose 5-phosphate.</text>
</comment>
<evidence type="ECO:0000313" key="13">
    <source>
        <dbReference type="EMBL" id="MBE6058951.1"/>
    </source>
</evidence>
<evidence type="ECO:0000259" key="12">
    <source>
        <dbReference type="Pfam" id="PF02782"/>
    </source>
</evidence>
<dbReference type="GO" id="GO:0004856">
    <property type="term" value="F:D-xylulokinase activity"/>
    <property type="evidence" value="ECO:0007669"/>
    <property type="project" value="UniProtKB-UniRule"/>
</dbReference>
<dbReference type="Gene3D" id="3.30.420.40">
    <property type="match status" value="2"/>
</dbReference>
<feature type="active site" description="Proton acceptor" evidence="8">
    <location>
        <position position="240"/>
    </location>
</feature>
<feature type="domain" description="Carbohydrate kinase FGGY N-terminal" evidence="11">
    <location>
        <begin position="3"/>
        <end position="247"/>
    </location>
</feature>
<dbReference type="Pfam" id="PF02782">
    <property type="entry name" value="FGGY_C"/>
    <property type="match status" value="1"/>
</dbReference>
<dbReference type="PROSITE" id="PS00445">
    <property type="entry name" value="FGGY_KINASES_2"/>
    <property type="match status" value="1"/>
</dbReference>
<dbReference type="NCBIfam" id="TIGR01312">
    <property type="entry name" value="XylB"/>
    <property type="match status" value="1"/>
</dbReference>
<feature type="site" description="Important for activity" evidence="8">
    <location>
        <position position="8"/>
    </location>
</feature>
<evidence type="ECO:0000256" key="6">
    <source>
        <dbReference type="ARBA" id="ARBA00022840"/>
    </source>
</evidence>
<dbReference type="GO" id="GO:0005524">
    <property type="term" value="F:ATP binding"/>
    <property type="evidence" value="ECO:0007669"/>
    <property type="project" value="UniProtKB-UniRule"/>
</dbReference>
<dbReference type="InterPro" id="IPR000577">
    <property type="entry name" value="Carb_kinase_FGGY"/>
</dbReference>
<dbReference type="GO" id="GO:0042732">
    <property type="term" value="P:D-xylose metabolic process"/>
    <property type="evidence" value="ECO:0007669"/>
    <property type="project" value="UniProtKB-KW"/>
</dbReference>
<dbReference type="EMBL" id="SVCM01000024">
    <property type="protein sequence ID" value="MBE6058951.1"/>
    <property type="molecule type" value="Genomic_DNA"/>
</dbReference>
<feature type="domain" description="Carbohydrate kinase FGGY C-terminal" evidence="12">
    <location>
        <begin position="258"/>
        <end position="451"/>
    </location>
</feature>
<dbReference type="EC" id="2.7.1.17" evidence="8 10"/>
<dbReference type="InterPro" id="IPR018485">
    <property type="entry name" value="FGGY_C"/>
</dbReference>
<keyword evidence="3 8" id="KW-0808">Transferase</keyword>
<evidence type="ECO:0000256" key="7">
    <source>
        <dbReference type="ARBA" id="ARBA00023277"/>
    </source>
</evidence>
<evidence type="ECO:0000256" key="8">
    <source>
        <dbReference type="HAMAP-Rule" id="MF_02220"/>
    </source>
</evidence>
<evidence type="ECO:0000256" key="9">
    <source>
        <dbReference type="RuleBase" id="RU003733"/>
    </source>
</evidence>
<dbReference type="InterPro" id="IPR006000">
    <property type="entry name" value="Xylulokinase"/>
</dbReference>
<comment type="similarity">
    <text evidence="1 8 9">Belongs to the FGGY kinase family.</text>
</comment>
<dbReference type="CDD" id="cd07808">
    <property type="entry name" value="ASKHA_NBD_FGGY_EcXK-like"/>
    <property type="match status" value="1"/>
</dbReference>
<evidence type="ECO:0000256" key="3">
    <source>
        <dbReference type="ARBA" id="ARBA00022679"/>
    </source>
</evidence>
<comment type="catalytic activity">
    <reaction evidence="8 10">
        <text>D-xylulose + ATP = D-xylulose 5-phosphate + ADP + H(+)</text>
        <dbReference type="Rhea" id="RHEA:10964"/>
        <dbReference type="ChEBI" id="CHEBI:15378"/>
        <dbReference type="ChEBI" id="CHEBI:17140"/>
        <dbReference type="ChEBI" id="CHEBI:30616"/>
        <dbReference type="ChEBI" id="CHEBI:57737"/>
        <dbReference type="ChEBI" id="CHEBI:456216"/>
        <dbReference type="EC" id="2.7.1.17"/>
    </reaction>
</comment>
<name>A0A927W6D3_9CLOT</name>
<reference evidence="13" key="1">
    <citation type="submission" date="2019-04" db="EMBL/GenBank/DDBJ databases">
        <title>Evolution of Biomass-Degrading Anaerobic Consortia Revealed by Metagenomics.</title>
        <authorList>
            <person name="Peng X."/>
        </authorList>
    </citation>
    <scope>NUCLEOTIDE SEQUENCE</scope>
    <source>
        <strain evidence="13">SIG254</strain>
    </source>
</reference>
<dbReference type="Proteomes" id="UP000768462">
    <property type="component" value="Unassembled WGS sequence"/>
</dbReference>
<keyword evidence="5 8" id="KW-0418">Kinase</keyword>
<dbReference type="InterPro" id="IPR050406">
    <property type="entry name" value="FGGY_Carb_Kinase"/>
</dbReference>
<protein>
    <recommendedName>
        <fullName evidence="8 10">Xylulose kinase</fullName>
        <shortName evidence="8 10">Xylulokinase</shortName>
        <ecNumber evidence="8 10">2.7.1.17</ecNumber>
    </recommendedName>
</protein>
<proteinExistence type="inferred from homology"/>
<dbReference type="HAMAP" id="MF_02220">
    <property type="entry name" value="XylB"/>
    <property type="match status" value="1"/>
</dbReference>
<gene>
    <name evidence="8 10 13" type="primary">xylB</name>
    <name evidence="13" type="ORF">E7215_02065</name>
</gene>
<keyword evidence="2 8" id="KW-0859">Xylose metabolism</keyword>
<dbReference type="PROSITE" id="PS00933">
    <property type="entry name" value="FGGY_KINASES_1"/>
    <property type="match status" value="1"/>
</dbReference>